<accession>A0A7J4ZNQ6</accession>
<dbReference type="EMBL" id="VZQZ01000008">
    <property type="protein sequence ID" value="KAB0664436.1"/>
    <property type="molecule type" value="Genomic_DNA"/>
</dbReference>
<name>A0A7J4ZNQ6_9BACT</name>
<protein>
    <submittedName>
        <fullName evidence="2">Uncharacterized protein</fullName>
    </submittedName>
</protein>
<dbReference type="AlphaFoldDB" id="A0A7J4ZNQ6"/>
<dbReference type="Proteomes" id="UP000420562">
    <property type="component" value="Unassembled WGS sequence"/>
</dbReference>
<comment type="caution">
    <text evidence="2">The sequence shown here is derived from an EMBL/GenBank/DDBJ whole genome shotgun (WGS) entry which is preliminary data.</text>
</comment>
<organism evidence="2 3">
    <name type="scientific">Oryzomonas japonica</name>
    <dbReference type="NCBI Taxonomy" id="2603858"/>
    <lineage>
        <taxon>Bacteria</taxon>
        <taxon>Pseudomonadati</taxon>
        <taxon>Thermodesulfobacteriota</taxon>
        <taxon>Desulfuromonadia</taxon>
        <taxon>Geobacterales</taxon>
        <taxon>Geobacteraceae</taxon>
        <taxon>Oryzomonas</taxon>
    </lineage>
</organism>
<sequence>MVARPGEPHGCRHDSAGQGGRGHGAPVGEAGRPGGGRQERGGRRGYLCASRRLFIARGGCRQVRLPYPRHQRNALFPFLRRTLRGVAP</sequence>
<feature type="region of interest" description="Disordered" evidence="1">
    <location>
        <begin position="1"/>
        <end position="43"/>
    </location>
</feature>
<feature type="compositionally biased region" description="Basic and acidic residues" evidence="1">
    <location>
        <begin position="1"/>
        <end position="15"/>
    </location>
</feature>
<evidence type="ECO:0000256" key="1">
    <source>
        <dbReference type="SAM" id="MobiDB-lite"/>
    </source>
</evidence>
<feature type="compositionally biased region" description="Gly residues" evidence="1">
    <location>
        <begin position="17"/>
        <end position="36"/>
    </location>
</feature>
<evidence type="ECO:0000313" key="2">
    <source>
        <dbReference type="EMBL" id="KAB0664436.1"/>
    </source>
</evidence>
<evidence type="ECO:0000313" key="3">
    <source>
        <dbReference type="Proteomes" id="UP000420562"/>
    </source>
</evidence>
<gene>
    <name evidence="2" type="ORF">F6V25_12910</name>
</gene>
<reference evidence="2 3" key="1">
    <citation type="submission" date="2019-09" db="EMBL/GenBank/DDBJ databases">
        <title>Geobacter sp. Red96, a novel strain isolated from paddy soil.</title>
        <authorList>
            <person name="Xu Z."/>
            <person name="Masuda Y."/>
            <person name="Itoh H."/>
            <person name="Senoo K."/>
        </authorList>
    </citation>
    <scope>NUCLEOTIDE SEQUENCE [LARGE SCALE GENOMIC DNA]</scope>
    <source>
        <strain evidence="2 3">Red96</strain>
    </source>
</reference>
<proteinExistence type="predicted"/>
<keyword evidence="3" id="KW-1185">Reference proteome</keyword>